<dbReference type="RefSeq" id="WP_093008938.1">
    <property type="nucleotide sequence ID" value="NZ_FOXV01000001.1"/>
</dbReference>
<dbReference type="InterPro" id="IPR011990">
    <property type="entry name" value="TPR-like_helical_dom_sf"/>
</dbReference>
<reference evidence="3" key="1">
    <citation type="submission" date="2016-10" db="EMBL/GenBank/DDBJ databases">
        <authorList>
            <person name="Varghese N."/>
            <person name="Submissions S."/>
        </authorList>
    </citation>
    <scope>NUCLEOTIDE SEQUENCE [LARGE SCALE GENOMIC DNA]</scope>
    <source>
        <strain evidence="3">JCM 10271</strain>
    </source>
</reference>
<dbReference type="InterPro" id="IPR026634">
    <property type="entry name" value="TPST-like"/>
</dbReference>
<dbReference type="AlphaFoldDB" id="A0A1I5UXG6"/>
<dbReference type="InterPro" id="IPR027417">
    <property type="entry name" value="P-loop_NTPase"/>
</dbReference>
<dbReference type="Proteomes" id="UP000243106">
    <property type="component" value="Unassembled WGS sequence"/>
</dbReference>
<dbReference type="Gene3D" id="3.40.50.300">
    <property type="entry name" value="P-loop containing nucleotide triphosphate hydrolases"/>
    <property type="match status" value="1"/>
</dbReference>
<dbReference type="Gene3D" id="1.25.40.10">
    <property type="entry name" value="Tetratricopeptide repeat domain"/>
    <property type="match status" value="2"/>
</dbReference>
<organism evidence="2 3">
    <name type="scientific">Roseivivax halotolerans</name>
    <dbReference type="NCBI Taxonomy" id="93684"/>
    <lineage>
        <taxon>Bacteria</taxon>
        <taxon>Pseudomonadati</taxon>
        <taxon>Pseudomonadota</taxon>
        <taxon>Alphaproteobacteria</taxon>
        <taxon>Rhodobacterales</taxon>
        <taxon>Roseobacteraceae</taxon>
        <taxon>Roseivivax</taxon>
    </lineage>
</organism>
<dbReference type="SUPFAM" id="SSF48452">
    <property type="entry name" value="TPR-like"/>
    <property type="match status" value="1"/>
</dbReference>
<proteinExistence type="predicted"/>
<evidence type="ECO:0000256" key="1">
    <source>
        <dbReference type="ARBA" id="ARBA00022679"/>
    </source>
</evidence>
<gene>
    <name evidence="2" type="ORF">SAMN05421853_101217</name>
</gene>
<dbReference type="PANTHER" id="PTHR12788:SF10">
    <property type="entry name" value="PROTEIN-TYROSINE SULFOTRANSFERASE"/>
    <property type="match status" value="1"/>
</dbReference>
<keyword evidence="1 2" id="KW-0808">Transferase</keyword>
<dbReference type="PANTHER" id="PTHR12788">
    <property type="entry name" value="PROTEIN-TYROSINE SULFOTRANSFERASE 2"/>
    <property type="match status" value="1"/>
</dbReference>
<evidence type="ECO:0000313" key="3">
    <source>
        <dbReference type="Proteomes" id="UP000243106"/>
    </source>
</evidence>
<evidence type="ECO:0000313" key="2">
    <source>
        <dbReference type="EMBL" id="SFP99892.1"/>
    </source>
</evidence>
<dbReference type="SUPFAM" id="SSF52540">
    <property type="entry name" value="P-loop containing nucleoside triphosphate hydrolases"/>
    <property type="match status" value="1"/>
</dbReference>
<keyword evidence="3" id="KW-1185">Reference proteome</keyword>
<dbReference type="Pfam" id="PF13469">
    <property type="entry name" value="Sulfotransfer_3"/>
    <property type="match status" value="1"/>
</dbReference>
<sequence length="494" mass="54149">MSRAPQNTAQPGPLTARFQAGIAALQAGRLGEARKILAALDLERPNQPEILFQLSRLAHLEGDAKGRARYLKNALAAKPNEPALLTEAAEAFARADLPKDALSAHDRLIAAAPSQIKPKADKALYLQRLGRFDEAEDIFRKLLAKHPREGSLYRMFFATSKLDAGDPALPALRKALNNPAVTGEARIQGHFAMAKALFDQGEGPRAFEELDRANKLQRKAAPYDDAARRAEQLAIRAAQEGVDLTPIGSTPEPRPVFVTGLPRSGTTLAEQIIGAHSEATAGGELAHALRLVWTSFVTEGRMAPLRKASDAQIRDLARAYTMMVRRDTGARSGVVTDKSIQTHLIYGFLSKALPGARFIVIHRDPRDIALSIYRNHFATGTHRYANDLGDIAGVIKDFRASIAYWKGRLGDRIVEFRYEDLVSDPEPQARALVEAAGLDWEDACLRFHESGGAVKTLSVAQVREPIHAGRRAAWTKHEAELAPFIKAWGDDPWD</sequence>
<dbReference type="GO" id="GO:0008476">
    <property type="term" value="F:protein-tyrosine sulfotransferase activity"/>
    <property type="evidence" value="ECO:0007669"/>
    <property type="project" value="InterPro"/>
</dbReference>
<dbReference type="EMBL" id="FOXV01000001">
    <property type="protein sequence ID" value="SFP99892.1"/>
    <property type="molecule type" value="Genomic_DNA"/>
</dbReference>
<protein>
    <submittedName>
        <fullName evidence="2">Sulfotransferase family protein</fullName>
    </submittedName>
</protein>
<accession>A0A1I5UXG6</accession>
<name>A0A1I5UXG6_9RHOB</name>
<dbReference type="STRING" id="93684.SAMN05421853_101217"/>